<dbReference type="KEGG" id="lak:106153655"/>
<comment type="subcellular location">
    <subcellularLocation>
        <location evidence="1">Secreted</location>
    </subcellularLocation>
</comment>
<dbReference type="InterPro" id="IPR050605">
    <property type="entry name" value="Olfactomedin-like_domain"/>
</dbReference>
<protein>
    <submittedName>
        <fullName evidence="6">Myocilin-like</fullName>
    </submittedName>
</protein>
<keyword evidence="5" id="KW-1185">Reference proteome</keyword>
<dbReference type="InParanoid" id="A0A1S3HC74"/>
<dbReference type="SMART" id="SM00284">
    <property type="entry name" value="OLF"/>
    <property type="match status" value="1"/>
</dbReference>
<comment type="caution">
    <text evidence="3">Lacks conserved residue(s) required for the propagation of feature annotation.</text>
</comment>
<accession>A0A1S3HC74</accession>
<evidence type="ECO:0000256" key="1">
    <source>
        <dbReference type="ARBA" id="ARBA00004613"/>
    </source>
</evidence>
<dbReference type="RefSeq" id="XP_013383111.1">
    <property type="nucleotide sequence ID" value="XM_013527657.1"/>
</dbReference>
<name>A0A1S3HC74_LINAN</name>
<dbReference type="InterPro" id="IPR003112">
    <property type="entry name" value="Olfac-like_dom"/>
</dbReference>
<gene>
    <name evidence="6" type="primary">LOC106153655</name>
</gene>
<keyword evidence="2" id="KW-0964">Secreted</keyword>
<proteinExistence type="predicted"/>
<organism evidence="5 6">
    <name type="scientific">Lingula anatina</name>
    <name type="common">Brachiopod</name>
    <name type="synonym">Lingula unguis</name>
    <dbReference type="NCBI Taxonomy" id="7574"/>
    <lineage>
        <taxon>Eukaryota</taxon>
        <taxon>Metazoa</taxon>
        <taxon>Spiralia</taxon>
        <taxon>Lophotrochozoa</taxon>
        <taxon>Brachiopoda</taxon>
        <taxon>Linguliformea</taxon>
        <taxon>Lingulata</taxon>
        <taxon>Lingulida</taxon>
        <taxon>Linguloidea</taxon>
        <taxon>Lingulidae</taxon>
        <taxon>Lingula</taxon>
    </lineage>
</organism>
<dbReference type="PANTHER" id="PTHR23192:SF87">
    <property type="entry name" value="AMASSIN-3"/>
    <property type="match status" value="1"/>
</dbReference>
<sequence>MALVAENHLNDVDHGGRCGYGWGGYTNTDFAVDEFGLWLVYGNVTDNCNLVIAKINPDTLNVQNSWSTTIRSRSVWNTFMKCGVLYATSYYSGSYMYIRYTYDTNTGKQETLPSNRIQFWQPGTYNTMLDYNPRDGLLYYADVSFGYIGTFPVV</sequence>
<dbReference type="AlphaFoldDB" id="A0A1S3HC74"/>
<feature type="domain" description="Olfactomedin-like" evidence="4">
    <location>
        <begin position="1"/>
        <end position="154"/>
    </location>
</feature>
<dbReference type="PANTHER" id="PTHR23192">
    <property type="entry name" value="OLFACTOMEDIN-RELATED"/>
    <property type="match status" value="1"/>
</dbReference>
<dbReference type="OrthoDB" id="8626508at2759"/>
<dbReference type="GO" id="GO:0005615">
    <property type="term" value="C:extracellular space"/>
    <property type="evidence" value="ECO:0007669"/>
    <property type="project" value="TreeGrafter"/>
</dbReference>
<dbReference type="GO" id="GO:0007165">
    <property type="term" value="P:signal transduction"/>
    <property type="evidence" value="ECO:0007669"/>
    <property type="project" value="TreeGrafter"/>
</dbReference>
<evidence type="ECO:0000256" key="3">
    <source>
        <dbReference type="PROSITE-ProRule" id="PRU00446"/>
    </source>
</evidence>
<evidence type="ECO:0000256" key="2">
    <source>
        <dbReference type="ARBA" id="ARBA00022525"/>
    </source>
</evidence>
<evidence type="ECO:0000313" key="6">
    <source>
        <dbReference type="RefSeq" id="XP_013383111.1"/>
    </source>
</evidence>
<evidence type="ECO:0000259" key="4">
    <source>
        <dbReference type="PROSITE" id="PS51132"/>
    </source>
</evidence>
<reference evidence="6" key="1">
    <citation type="submission" date="2025-08" db="UniProtKB">
        <authorList>
            <consortium name="RefSeq"/>
        </authorList>
    </citation>
    <scope>IDENTIFICATION</scope>
    <source>
        <tissue evidence="6">Gonads</tissue>
    </source>
</reference>
<dbReference type="Pfam" id="PF02191">
    <property type="entry name" value="OLF"/>
    <property type="match status" value="1"/>
</dbReference>
<evidence type="ECO:0000313" key="5">
    <source>
        <dbReference type="Proteomes" id="UP000085678"/>
    </source>
</evidence>
<dbReference type="GeneID" id="106153655"/>
<dbReference type="Proteomes" id="UP000085678">
    <property type="component" value="Unplaced"/>
</dbReference>
<dbReference type="PROSITE" id="PS51132">
    <property type="entry name" value="OLF"/>
    <property type="match status" value="1"/>
</dbReference>